<evidence type="ECO:0000313" key="8">
    <source>
        <dbReference type="EMBL" id="KAJ3567331.1"/>
    </source>
</evidence>
<keyword evidence="9" id="KW-1185">Reference proteome</keyword>
<dbReference type="AlphaFoldDB" id="A0AAD5VUJ0"/>
<gene>
    <name evidence="6" type="primary">TSF1</name>
    <name evidence="8" type="ORF">NP233_g6428</name>
</gene>
<dbReference type="Gene3D" id="3.30.479.20">
    <property type="entry name" value="Elongation factor Ts, dimerisation domain"/>
    <property type="match status" value="2"/>
</dbReference>
<dbReference type="GO" id="GO:0070125">
    <property type="term" value="P:mitochondrial translational elongation"/>
    <property type="evidence" value="ECO:0007669"/>
    <property type="project" value="TreeGrafter"/>
</dbReference>
<keyword evidence="3 6" id="KW-0648">Protein biosynthesis</keyword>
<dbReference type="SUPFAM" id="SSF54713">
    <property type="entry name" value="Elongation factor Ts (EF-Ts), dimerisation domain"/>
    <property type="match status" value="1"/>
</dbReference>
<dbReference type="Proteomes" id="UP001213000">
    <property type="component" value="Unassembled WGS sequence"/>
</dbReference>
<organism evidence="8 9">
    <name type="scientific">Leucocoprinus birnbaumii</name>
    <dbReference type="NCBI Taxonomy" id="56174"/>
    <lineage>
        <taxon>Eukaryota</taxon>
        <taxon>Fungi</taxon>
        <taxon>Dikarya</taxon>
        <taxon>Basidiomycota</taxon>
        <taxon>Agaricomycotina</taxon>
        <taxon>Agaricomycetes</taxon>
        <taxon>Agaricomycetidae</taxon>
        <taxon>Agaricales</taxon>
        <taxon>Agaricineae</taxon>
        <taxon>Agaricaceae</taxon>
        <taxon>Leucocoprinus</taxon>
    </lineage>
</organism>
<dbReference type="CDD" id="cd14275">
    <property type="entry name" value="UBA_EF-Ts"/>
    <property type="match status" value="1"/>
</dbReference>
<accession>A0AAD5VUJ0</accession>
<dbReference type="InterPro" id="IPR036402">
    <property type="entry name" value="EF-Ts_dimer_sf"/>
</dbReference>
<dbReference type="GO" id="GO:0003746">
    <property type="term" value="F:translation elongation factor activity"/>
    <property type="evidence" value="ECO:0007669"/>
    <property type="project" value="UniProtKB-UniRule"/>
</dbReference>
<protein>
    <recommendedName>
        <fullName evidence="6">Elongation factor Ts, mitochondrial</fullName>
        <shortName evidence="6">EF-Ts</shortName>
        <shortName evidence="6">EF-TsMt</shortName>
    </recommendedName>
</protein>
<reference evidence="8" key="1">
    <citation type="submission" date="2022-07" db="EMBL/GenBank/DDBJ databases">
        <title>Genome Sequence of Leucocoprinus birnbaumii.</title>
        <authorList>
            <person name="Buettner E."/>
        </authorList>
    </citation>
    <scope>NUCLEOTIDE SEQUENCE</scope>
    <source>
        <strain evidence="8">VT141</strain>
    </source>
</reference>
<evidence type="ECO:0000256" key="6">
    <source>
        <dbReference type="HAMAP-Rule" id="MF_03135"/>
    </source>
</evidence>
<evidence type="ECO:0000256" key="2">
    <source>
        <dbReference type="ARBA" id="ARBA00022768"/>
    </source>
</evidence>
<dbReference type="Gene3D" id="1.10.8.10">
    <property type="entry name" value="DNA helicase RuvA subunit, C-terminal domain"/>
    <property type="match status" value="1"/>
</dbReference>
<dbReference type="Pfam" id="PF00889">
    <property type="entry name" value="EF_TS"/>
    <property type="match status" value="1"/>
</dbReference>
<dbReference type="HAMAP" id="MF_00050">
    <property type="entry name" value="EF_Ts"/>
    <property type="match status" value="1"/>
</dbReference>
<keyword evidence="5 6" id="KW-0496">Mitochondrion</keyword>
<evidence type="ECO:0000256" key="4">
    <source>
        <dbReference type="ARBA" id="ARBA00022946"/>
    </source>
</evidence>
<evidence type="ECO:0000256" key="3">
    <source>
        <dbReference type="ARBA" id="ARBA00022917"/>
    </source>
</evidence>
<dbReference type="InterPro" id="IPR009060">
    <property type="entry name" value="UBA-like_sf"/>
</dbReference>
<evidence type="ECO:0000259" key="7">
    <source>
        <dbReference type="Pfam" id="PF00889"/>
    </source>
</evidence>
<keyword evidence="4" id="KW-0809">Transit peptide</keyword>
<sequence>MSSTLRLHSARLLLRCYSTQPPVKASVKLIAELRKVTEVSMSKAREALSATNNDLNAALQWLEKDLVTTGAKKAAKVQGRSTTQGLVGVSMLSNGVGIKTGSGYGGIRAAMVELNCETDFVGRNELFGRLAADIAHTAAYISDASGSKSAFQPCPLEILQDAPLMSKADPSAAPSGTVGTAIRDAIAKLGENITLRRAVSVVESSPQQADLGLRLSSYVHGSINDPSQGRIGSLALLALKSQKLPELIASEAFREDLGRLERGIARQITGFETCNVQGEGEEALYNQPFMMLGGEFSDTPVRDALAAWSQQKGLVSQSSVDEGVAVLDFVKWAVGEQIAENTESSA</sequence>
<feature type="domain" description="Translation elongation factor EFTs/EF1B dimerisation" evidence="7">
    <location>
        <begin position="109"/>
        <end position="249"/>
    </location>
</feature>
<dbReference type="InterPro" id="IPR014039">
    <property type="entry name" value="Transl_elong_EFTs/EF1B_dimer"/>
</dbReference>
<comment type="similarity">
    <text evidence="1 6">Belongs to the EF-Ts family.</text>
</comment>
<dbReference type="SUPFAM" id="SSF46934">
    <property type="entry name" value="UBA-like"/>
    <property type="match status" value="1"/>
</dbReference>
<dbReference type="GO" id="GO:0005739">
    <property type="term" value="C:mitochondrion"/>
    <property type="evidence" value="ECO:0007669"/>
    <property type="project" value="UniProtKB-SubCell"/>
</dbReference>
<comment type="caution">
    <text evidence="8">The sequence shown here is derived from an EMBL/GenBank/DDBJ whole genome shotgun (WGS) entry which is preliminary data.</text>
</comment>
<keyword evidence="2 6" id="KW-0251">Elongation factor</keyword>
<dbReference type="EMBL" id="JANIEX010000420">
    <property type="protein sequence ID" value="KAJ3567331.1"/>
    <property type="molecule type" value="Genomic_DNA"/>
</dbReference>
<proteinExistence type="inferred from homology"/>
<dbReference type="InterPro" id="IPR001816">
    <property type="entry name" value="Transl_elong_EFTs/EF1B"/>
</dbReference>
<evidence type="ECO:0000256" key="1">
    <source>
        <dbReference type="ARBA" id="ARBA00005532"/>
    </source>
</evidence>
<evidence type="ECO:0000256" key="5">
    <source>
        <dbReference type="ARBA" id="ARBA00023128"/>
    </source>
</evidence>
<dbReference type="PANTHER" id="PTHR11741:SF0">
    <property type="entry name" value="ELONGATION FACTOR TS, MITOCHONDRIAL"/>
    <property type="match status" value="1"/>
</dbReference>
<comment type="function">
    <text evidence="6">Associates with the EF-Tu.GDP complex and induces the exchange of GDP to GTP. It remains bound to the aminoacyl-tRNA.EF-Tu.GTP complex up to the GTP hydrolysis stage on the ribosome.</text>
</comment>
<comment type="subcellular location">
    <subcellularLocation>
        <location evidence="6">Mitochondrion</location>
    </subcellularLocation>
</comment>
<dbReference type="PANTHER" id="PTHR11741">
    <property type="entry name" value="ELONGATION FACTOR TS"/>
    <property type="match status" value="1"/>
</dbReference>
<name>A0AAD5VUJ0_9AGAR</name>
<evidence type="ECO:0000313" key="9">
    <source>
        <dbReference type="Proteomes" id="UP001213000"/>
    </source>
</evidence>